<gene>
    <name evidence="3" type="ORF">SNE40_018874</name>
</gene>
<keyword evidence="1" id="KW-0732">Signal</keyword>
<dbReference type="SUPFAM" id="SSF57414">
    <property type="entry name" value="Hairpin loop containing domain-like"/>
    <property type="match status" value="1"/>
</dbReference>
<dbReference type="PROSITE" id="PS50948">
    <property type="entry name" value="PAN"/>
    <property type="match status" value="1"/>
</dbReference>
<dbReference type="InterPro" id="IPR003609">
    <property type="entry name" value="Pan_app"/>
</dbReference>
<proteinExistence type="predicted"/>
<dbReference type="EMBL" id="JAZGQO010000014">
    <property type="protein sequence ID" value="KAK6170493.1"/>
    <property type="molecule type" value="Genomic_DNA"/>
</dbReference>
<feature type="chain" id="PRO_5042962166" description="Apple domain-containing protein" evidence="1">
    <location>
        <begin position="20"/>
        <end position="164"/>
    </location>
</feature>
<accession>A0AAN8J9F1</accession>
<dbReference type="Pfam" id="PF00024">
    <property type="entry name" value="PAN_1"/>
    <property type="match status" value="1"/>
</dbReference>
<comment type="caution">
    <text evidence="3">The sequence shown here is derived from an EMBL/GenBank/DDBJ whole genome shotgun (WGS) entry which is preliminary data.</text>
</comment>
<reference evidence="3 4" key="1">
    <citation type="submission" date="2024-01" db="EMBL/GenBank/DDBJ databases">
        <title>The genome of the rayed Mediterranean limpet Patella caerulea (Linnaeus, 1758).</title>
        <authorList>
            <person name="Anh-Thu Weber A."/>
            <person name="Halstead-Nussloch G."/>
        </authorList>
    </citation>
    <scope>NUCLEOTIDE SEQUENCE [LARGE SCALE GENOMIC DNA]</scope>
    <source>
        <strain evidence="3">AATW-2023a</strain>
        <tissue evidence="3">Whole specimen</tissue>
    </source>
</reference>
<name>A0AAN8J9F1_PATCE</name>
<evidence type="ECO:0000259" key="2">
    <source>
        <dbReference type="PROSITE" id="PS50948"/>
    </source>
</evidence>
<dbReference type="Gene3D" id="3.50.4.10">
    <property type="entry name" value="Hepatocyte Growth Factor"/>
    <property type="match status" value="1"/>
</dbReference>
<evidence type="ECO:0000313" key="3">
    <source>
        <dbReference type="EMBL" id="KAK6170493.1"/>
    </source>
</evidence>
<feature type="signal peptide" evidence="1">
    <location>
        <begin position="1"/>
        <end position="19"/>
    </location>
</feature>
<keyword evidence="4" id="KW-1185">Reference proteome</keyword>
<protein>
    <recommendedName>
        <fullName evidence="2">Apple domain-containing protein</fullName>
    </recommendedName>
</protein>
<feature type="domain" description="Apple" evidence="2">
    <location>
        <begin position="23"/>
        <end position="105"/>
    </location>
</feature>
<dbReference type="Proteomes" id="UP001347796">
    <property type="component" value="Unassembled WGS sequence"/>
</dbReference>
<sequence>MHSGLVVIWLQLVLEFISASEQCQKFIADPSWIWRSKFLNGYTLQYLERSNDVMCAMECLRRVDCKSFNFYKNNRMCVLNTESHLSQPKSWTTAEDDNVVYSLINPWSKKMVDNCAKHNCTSGQVCYSFWNSFRCLKDAEKGTPSFQDMVKRHHQSHRANEMDY</sequence>
<dbReference type="AlphaFoldDB" id="A0AAN8J9F1"/>
<evidence type="ECO:0000256" key="1">
    <source>
        <dbReference type="SAM" id="SignalP"/>
    </source>
</evidence>
<evidence type="ECO:0000313" key="4">
    <source>
        <dbReference type="Proteomes" id="UP001347796"/>
    </source>
</evidence>
<organism evidence="3 4">
    <name type="scientific">Patella caerulea</name>
    <name type="common">Rayed Mediterranean limpet</name>
    <dbReference type="NCBI Taxonomy" id="87958"/>
    <lineage>
        <taxon>Eukaryota</taxon>
        <taxon>Metazoa</taxon>
        <taxon>Spiralia</taxon>
        <taxon>Lophotrochozoa</taxon>
        <taxon>Mollusca</taxon>
        <taxon>Gastropoda</taxon>
        <taxon>Patellogastropoda</taxon>
        <taxon>Patelloidea</taxon>
        <taxon>Patellidae</taxon>
        <taxon>Patella</taxon>
    </lineage>
</organism>